<organism evidence="3">
    <name type="scientific">hydrothermal vent metagenome</name>
    <dbReference type="NCBI Taxonomy" id="652676"/>
    <lineage>
        <taxon>unclassified sequences</taxon>
        <taxon>metagenomes</taxon>
        <taxon>ecological metagenomes</taxon>
    </lineage>
</organism>
<dbReference type="EMBL" id="UOGC01000151">
    <property type="protein sequence ID" value="VAX23542.1"/>
    <property type="molecule type" value="Genomic_DNA"/>
</dbReference>
<name>A0A3B1C610_9ZZZZ</name>
<evidence type="ECO:0000256" key="2">
    <source>
        <dbReference type="ARBA" id="ARBA00023163"/>
    </source>
</evidence>
<evidence type="ECO:0000256" key="1">
    <source>
        <dbReference type="ARBA" id="ARBA00022478"/>
    </source>
</evidence>
<dbReference type="SUPFAM" id="SSF63562">
    <property type="entry name" value="RPB6/omega subunit-like"/>
    <property type="match status" value="1"/>
</dbReference>
<dbReference type="AlphaFoldDB" id="A0A3B1C610"/>
<dbReference type="Pfam" id="PF01192">
    <property type="entry name" value="RNA_pol_Rpb6"/>
    <property type="match status" value="1"/>
</dbReference>
<gene>
    <name evidence="3" type="ORF">MNBD_NITROSPINAE01-1903</name>
</gene>
<sequence length="74" mass="8382">MFDSRYLNEALEVVPQKYLLAKLVTMRMRQLVDGADPLVDAEGLEYIDTALKEISEGMIAPYKEEIPTGEDLFS</sequence>
<dbReference type="SMART" id="SM01409">
    <property type="entry name" value="RNA_pol_Rpb6"/>
    <property type="match status" value="1"/>
</dbReference>
<evidence type="ECO:0008006" key="4">
    <source>
        <dbReference type="Google" id="ProtNLM"/>
    </source>
</evidence>
<dbReference type="GO" id="GO:0006351">
    <property type="term" value="P:DNA-templated transcription"/>
    <property type="evidence" value="ECO:0007669"/>
    <property type="project" value="InterPro"/>
</dbReference>
<dbReference type="GO" id="GO:0003899">
    <property type="term" value="F:DNA-directed RNA polymerase activity"/>
    <property type="evidence" value="ECO:0007669"/>
    <property type="project" value="InterPro"/>
</dbReference>
<accession>A0A3B1C610</accession>
<evidence type="ECO:0000313" key="3">
    <source>
        <dbReference type="EMBL" id="VAX23542.1"/>
    </source>
</evidence>
<dbReference type="GO" id="GO:0003677">
    <property type="term" value="F:DNA binding"/>
    <property type="evidence" value="ECO:0007669"/>
    <property type="project" value="InterPro"/>
</dbReference>
<protein>
    <recommendedName>
        <fullName evidence="4">DNA-directed RNA polymerase</fullName>
    </recommendedName>
</protein>
<keyword evidence="1" id="KW-0240">DNA-directed RNA polymerase</keyword>
<dbReference type="Gene3D" id="3.90.940.10">
    <property type="match status" value="1"/>
</dbReference>
<dbReference type="GO" id="GO:0000428">
    <property type="term" value="C:DNA-directed RNA polymerase complex"/>
    <property type="evidence" value="ECO:0007669"/>
    <property type="project" value="UniProtKB-KW"/>
</dbReference>
<keyword evidence="2" id="KW-0804">Transcription</keyword>
<reference evidence="3" key="1">
    <citation type="submission" date="2018-06" db="EMBL/GenBank/DDBJ databases">
        <authorList>
            <person name="Zhirakovskaya E."/>
        </authorList>
    </citation>
    <scope>NUCLEOTIDE SEQUENCE</scope>
</reference>
<dbReference type="InterPro" id="IPR036161">
    <property type="entry name" value="RPB6/omega-like_sf"/>
</dbReference>
<dbReference type="InterPro" id="IPR006110">
    <property type="entry name" value="Pol_omega/Rpo6/RPB6"/>
</dbReference>
<proteinExistence type="predicted"/>